<keyword evidence="3" id="KW-1185">Reference proteome</keyword>
<proteinExistence type="predicted"/>
<dbReference type="AlphaFoldDB" id="A0AAD4F6Z8"/>
<evidence type="ECO:0000313" key="3">
    <source>
        <dbReference type="Proteomes" id="UP001197093"/>
    </source>
</evidence>
<dbReference type="EMBL" id="JAHCVI010000001">
    <property type="protein sequence ID" value="KAG7294025.1"/>
    <property type="molecule type" value="Genomic_DNA"/>
</dbReference>
<protein>
    <submittedName>
        <fullName evidence="2">Uncharacterized protein</fullName>
    </submittedName>
</protein>
<dbReference type="Proteomes" id="UP001197093">
    <property type="component" value="Unassembled WGS sequence"/>
</dbReference>
<sequence length="375" mass="43076">MPRGNATENGEQQSAQAPFGFPQFSKLPPEIQGQIFTEAIVKPNIHIIGVKREIAVGTWRFKFGPVPKNSDPSGYRRLQDLSIVNRRAYATMRLATEKHNVRLPFRGLNNRIDGVEDLVVFNIPQSRTHIAGYFHPDHQILNPGATNFDYNGLAEKVAGIQKVAIKHCDHHEICNLIWCIFRCAHPDGPHTHHINHRWRMCPDELFGLLNSFPSLREFYIILEPARTNDQRRAMEAYTKNFYSLPASSPLRRGLATFHSRDHTYLELHQSLMRCHDDWSGPTSPSGGTVHTLRFKDYRNVVTMLSELRDRCFLGDVDEKAHPDTRRYVAQMCRLSVEERKKIVFKVLLPVPDGMQEGWEGEKGEAFRAMMKNVKL</sequence>
<organism evidence="2 3">
    <name type="scientific">Staphylotrichum longicolle</name>
    <dbReference type="NCBI Taxonomy" id="669026"/>
    <lineage>
        <taxon>Eukaryota</taxon>
        <taxon>Fungi</taxon>
        <taxon>Dikarya</taxon>
        <taxon>Ascomycota</taxon>
        <taxon>Pezizomycotina</taxon>
        <taxon>Sordariomycetes</taxon>
        <taxon>Sordariomycetidae</taxon>
        <taxon>Sordariales</taxon>
        <taxon>Chaetomiaceae</taxon>
        <taxon>Staphylotrichum</taxon>
    </lineage>
</organism>
<evidence type="ECO:0000313" key="2">
    <source>
        <dbReference type="EMBL" id="KAG7294025.1"/>
    </source>
</evidence>
<feature type="region of interest" description="Disordered" evidence="1">
    <location>
        <begin position="1"/>
        <end position="23"/>
    </location>
</feature>
<gene>
    <name evidence="2" type="ORF">NEMBOFW57_004086</name>
</gene>
<reference evidence="2" key="1">
    <citation type="submission" date="2023-02" db="EMBL/GenBank/DDBJ databases">
        <authorList>
            <person name="Palmer J.M."/>
        </authorList>
    </citation>
    <scope>NUCLEOTIDE SEQUENCE</scope>
    <source>
        <strain evidence="2">FW57</strain>
    </source>
</reference>
<accession>A0AAD4F6Z8</accession>
<feature type="compositionally biased region" description="Polar residues" evidence="1">
    <location>
        <begin position="1"/>
        <end position="16"/>
    </location>
</feature>
<name>A0AAD4F6Z8_9PEZI</name>
<comment type="caution">
    <text evidence="2">The sequence shown here is derived from an EMBL/GenBank/DDBJ whole genome shotgun (WGS) entry which is preliminary data.</text>
</comment>
<evidence type="ECO:0000256" key="1">
    <source>
        <dbReference type="SAM" id="MobiDB-lite"/>
    </source>
</evidence>